<accession>A0A365TWH5</accession>
<protein>
    <submittedName>
        <fullName evidence="1">Acylneuraminate cytidylyltransferase family protein</fullName>
    </submittedName>
</protein>
<evidence type="ECO:0000313" key="2">
    <source>
        <dbReference type="Proteomes" id="UP000252204"/>
    </source>
</evidence>
<evidence type="ECO:0000313" key="1">
    <source>
        <dbReference type="EMBL" id="RBI69789.1"/>
    </source>
</evidence>
<dbReference type="Pfam" id="PF02348">
    <property type="entry name" value="CTP_transf_3"/>
    <property type="match status" value="1"/>
</dbReference>
<dbReference type="Gene3D" id="3.90.550.10">
    <property type="entry name" value="Spore Coat Polysaccharide Biosynthesis Protein SpsA, Chain A"/>
    <property type="match status" value="1"/>
</dbReference>
<dbReference type="PANTHER" id="PTHR21485">
    <property type="entry name" value="HAD SUPERFAMILY MEMBERS CMAS AND KDSC"/>
    <property type="match status" value="1"/>
</dbReference>
<keyword evidence="2" id="KW-1185">Reference proteome</keyword>
<keyword evidence="1" id="KW-0808">Transferase</keyword>
<name>A0A365TWH5_9GAMM</name>
<dbReference type="EMBL" id="QNTU01000001">
    <property type="protein sequence ID" value="RBI69789.1"/>
    <property type="molecule type" value="Genomic_DNA"/>
</dbReference>
<dbReference type="PANTHER" id="PTHR21485:SF6">
    <property type="entry name" value="N-ACYLNEURAMINATE CYTIDYLYLTRANSFERASE-RELATED"/>
    <property type="match status" value="1"/>
</dbReference>
<dbReference type="InterPro" id="IPR050793">
    <property type="entry name" value="CMP-NeuNAc_synthase"/>
</dbReference>
<keyword evidence="1" id="KW-0548">Nucleotidyltransferase</keyword>
<dbReference type="Proteomes" id="UP000252204">
    <property type="component" value="Unassembled WGS sequence"/>
</dbReference>
<reference evidence="2" key="1">
    <citation type="submission" date="2018-06" db="EMBL/GenBank/DDBJ databases">
        <title>Whole genome sequencing of four bacterial strains from South Shetland trench revealing bio-synthetic gene clusters.</title>
        <authorList>
            <person name="Abdel-Mageed W.M."/>
            <person name="Lehri B."/>
            <person name="Jarmusch S."/>
            <person name="Miranda K."/>
            <person name="Goodfellow M."/>
            <person name="Jaspars M."/>
            <person name="Karlyshev A.V."/>
        </authorList>
    </citation>
    <scope>NUCLEOTIDE SEQUENCE [LARGE SCALE GENOMIC DNA]</scope>
    <source>
        <strain evidence="2">SST4</strain>
    </source>
</reference>
<sequence length="229" mass="25538">MDIVAIVPARGGSKRLPRKNVLPLAGKPLIQWTLDAAKESGAIDLIVVTSDDEEVLAIAEQNQVMAIRRPDYLSTDTATSVDAVIHALDALEAQNIVAKRVMLLQPTSPLRRAEDIRKAVKRMDDCGAASVISVCEMDHSPLWSNTLPEDGRMDDFIRPEVKEKRSQDLPLYYRLNGSIYLIATNMFRQNKSFFVTPCNSVVMEKGLSQDIDDKNDFLLAEFMLSSIVF</sequence>
<comment type="caution">
    <text evidence="1">The sequence shown here is derived from an EMBL/GenBank/DDBJ whole genome shotgun (WGS) entry which is preliminary data.</text>
</comment>
<dbReference type="GO" id="GO:0008781">
    <property type="term" value="F:N-acylneuraminate cytidylyltransferase activity"/>
    <property type="evidence" value="ECO:0007669"/>
    <property type="project" value="TreeGrafter"/>
</dbReference>
<organism evidence="1 2">
    <name type="scientific">Vreelandella sulfidaeris</name>
    <dbReference type="NCBI Taxonomy" id="115553"/>
    <lineage>
        <taxon>Bacteria</taxon>
        <taxon>Pseudomonadati</taxon>
        <taxon>Pseudomonadota</taxon>
        <taxon>Gammaproteobacteria</taxon>
        <taxon>Oceanospirillales</taxon>
        <taxon>Halomonadaceae</taxon>
        <taxon>Vreelandella</taxon>
    </lineage>
</organism>
<gene>
    <name evidence="1" type="ORF">DQ400_03430</name>
</gene>
<dbReference type="OrthoDB" id="9805604at2"/>
<dbReference type="AlphaFoldDB" id="A0A365TWH5"/>
<proteinExistence type="predicted"/>
<dbReference type="CDD" id="cd02513">
    <property type="entry name" value="CMP-NeuAc_Synthase"/>
    <property type="match status" value="1"/>
</dbReference>
<dbReference type="SUPFAM" id="SSF53448">
    <property type="entry name" value="Nucleotide-diphospho-sugar transferases"/>
    <property type="match status" value="1"/>
</dbReference>
<dbReference type="InterPro" id="IPR003329">
    <property type="entry name" value="Cytidylyl_trans"/>
</dbReference>
<dbReference type="InterPro" id="IPR029044">
    <property type="entry name" value="Nucleotide-diphossugar_trans"/>
</dbReference>